<feature type="domain" description="Lumazine-binding" evidence="12">
    <location>
        <begin position="1"/>
        <end position="97"/>
    </location>
</feature>
<dbReference type="PANTHER" id="PTHR21098:SF12">
    <property type="entry name" value="RIBOFLAVIN SYNTHASE"/>
    <property type="match status" value="1"/>
</dbReference>
<evidence type="ECO:0000256" key="9">
    <source>
        <dbReference type="ARBA" id="ARBA00022737"/>
    </source>
</evidence>
<dbReference type="EC" id="2.5.1.9" evidence="5 10"/>
<evidence type="ECO:0000313" key="15">
    <source>
        <dbReference type="Proteomes" id="UP000242815"/>
    </source>
</evidence>
<dbReference type="STRING" id="1002526.SAMN05216578_11329"/>
<dbReference type="EMBL" id="JAVRDO010000001">
    <property type="protein sequence ID" value="MDX9685980.1"/>
    <property type="molecule type" value="Genomic_DNA"/>
</dbReference>
<evidence type="ECO:0000256" key="5">
    <source>
        <dbReference type="ARBA" id="ARBA00012827"/>
    </source>
</evidence>
<evidence type="ECO:0000256" key="7">
    <source>
        <dbReference type="ARBA" id="ARBA00022619"/>
    </source>
</evidence>
<dbReference type="CDD" id="cd00402">
    <property type="entry name" value="Riboflavin_synthase_like"/>
    <property type="match status" value="1"/>
</dbReference>
<keyword evidence="8 13" id="KW-0808">Transferase</keyword>
<name>A0A1I6C502_9GAMM</name>
<comment type="pathway">
    <text evidence="3">Cofactor biosynthesis; riboflavin biosynthesis; riboflavin from 2-hydroxy-3-oxobutyl phosphate and 5-amino-6-(D-ribitylamino)uracil: step 2/2.</text>
</comment>
<keyword evidence="7" id="KW-0686">Riboflavin biosynthesis</keyword>
<dbReference type="PANTHER" id="PTHR21098">
    <property type="entry name" value="RIBOFLAVIN SYNTHASE ALPHA CHAIN"/>
    <property type="match status" value="1"/>
</dbReference>
<evidence type="ECO:0000256" key="2">
    <source>
        <dbReference type="ARBA" id="ARBA00002803"/>
    </source>
</evidence>
<protein>
    <recommendedName>
        <fullName evidence="6 10">Riboflavin synthase</fullName>
        <ecNumber evidence="5 10">2.5.1.9</ecNumber>
    </recommendedName>
</protein>
<comment type="subunit">
    <text evidence="4">Homotrimer.</text>
</comment>
<dbReference type="NCBIfam" id="TIGR00187">
    <property type="entry name" value="ribE"/>
    <property type="match status" value="1"/>
</dbReference>
<dbReference type="FunFam" id="2.40.30.20:FF:000004">
    <property type="entry name" value="Riboflavin synthase, alpha subunit"/>
    <property type="match status" value="1"/>
</dbReference>
<organism evidence="14 15">
    <name type="scientific">Halopseudomonas formosensis</name>
    <dbReference type="NCBI Taxonomy" id="1002526"/>
    <lineage>
        <taxon>Bacteria</taxon>
        <taxon>Pseudomonadati</taxon>
        <taxon>Pseudomonadota</taxon>
        <taxon>Gammaproteobacteria</taxon>
        <taxon>Pseudomonadales</taxon>
        <taxon>Pseudomonadaceae</taxon>
        <taxon>Halopseudomonas</taxon>
    </lineage>
</organism>
<dbReference type="PROSITE" id="PS51177">
    <property type="entry name" value="LUMAZINE_BIND"/>
    <property type="match status" value="2"/>
</dbReference>
<keyword evidence="9" id="KW-0677">Repeat</keyword>
<evidence type="ECO:0000313" key="16">
    <source>
        <dbReference type="Proteomes" id="UP001281217"/>
    </source>
</evidence>
<dbReference type="NCBIfam" id="NF009566">
    <property type="entry name" value="PRK13020.1"/>
    <property type="match status" value="1"/>
</dbReference>
<evidence type="ECO:0000256" key="11">
    <source>
        <dbReference type="PROSITE-ProRule" id="PRU00524"/>
    </source>
</evidence>
<dbReference type="InterPro" id="IPR026017">
    <property type="entry name" value="Lumazine-bd_dom"/>
</dbReference>
<evidence type="ECO:0000313" key="13">
    <source>
        <dbReference type="EMBL" id="MDX9685980.1"/>
    </source>
</evidence>
<dbReference type="RefSeq" id="WP_090540758.1">
    <property type="nucleotide sequence ID" value="NZ_FOYD01000013.1"/>
</dbReference>
<evidence type="ECO:0000313" key="14">
    <source>
        <dbReference type="EMBL" id="SFQ88247.1"/>
    </source>
</evidence>
<evidence type="ECO:0000256" key="6">
    <source>
        <dbReference type="ARBA" id="ARBA00013950"/>
    </source>
</evidence>
<dbReference type="SUPFAM" id="SSF63380">
    <property type="entry name" value="Riboflavin synthase domain-like"/>
    <property type="match status" value="2"/>
</dbReference>
<dbReference type="InterPro" id="IPR017938">
    <property type="entry name" value="Riboflavin_synthase-like_b-brl"/>
</dbReference>
<accession>A0A1I6C502</accession>
<comment type="function">
    <text evidence="2">Catalyzes the dismutation of two molecules of 6,7-dimethyl-8-ribityllumazine, resulting in the formation of riboflavin and 5-amino-6-(D-ribitylamino)uracil.</text>
</comment>
<dbReference type="GO" id="GO:0009231">
    <property type="term" value="P:riboflavin biosynthetic process"/>
    <property type="evidence" value="ECO:0007669"/>
    <property type="project" value="UniProtKB-KW"/>
</dbReference>
<dbReference type="NCBIfam" id="NF006767">
    <property type="entry name" value="PRK09289.1"/>
    <property type="match status" value="1"/>
</dbReference>
<dbReference type="OrthoDB" id="9788537at2"/>
<comment type="catalytic activity">
    <reaction evidence="1">
        <text>2 6,7-dimethyl-8-(1-D-ribityl)lumazine + H(+) = 5-amino-6-(D-ribitylamino)uracil + riboflavin</text>
        <dbReference type="Rhea" id="RHEA:20772"/>
        <dbReference type="ChEBI" id="CHEBI:15378"/>
        <dbReference type="ChEBI" id="CHEBI:15934"/>
        <dbReference type="ChEBI" id="CHEBI:57986"/>
        <dbReference type="ChEBI" id="CHEBI:58201"/>
        <dbReference type="EC" id="2.5.1.9"/>
    </reaction>
</comment>
<dbReference type="AlphaFoldDB" id="A0A1I6C502"/>
<feature type="domain" description="Lumazine-binding" evidence="12">
    <location>
        <begin position="98"/>
        <end position="194"/>
    </location>
</feature>
<dbReference type="EMBL" id="FOYD01000013">
    <property type="protein sequence ID" value="SFQ88247.1"/>
    <property type="molecule type" value="Genomic_DNA"/>
</dbReference>
<dbReference type="PIRSF" id="PIRSF000498">
    <property type="entry name" value="Riboflavin_syn_A"/>
    <property type="match status" value="1"/>
</dbReference>
<dbReference type="Proteomes" id="UP000242815">
    <property type="component" value="Unassembled WGS sequence"/>
</dbReference>
<dbReference type="Pfam" id="PF00677">
    <property type="entry name" value="Lum_binding"/>
    <property type="match status" value="2"/>
</dbReference>
<evidence type="ECO:0000256" key="3">
    <source>
        <dbReference type="ARBA" id="ARBA00004887"/>
    </source>
</evidence>
<evidence type="ECO:0000256" key="10">
    <source>
        <dbReference type="NCBIfam" id="TIGR00187"/>
    </source>
</evidence>
<evidence type="ECO:0000256" key="8">
    <source>
        <dbReference type="ARBA" id="ARBA00022679"/>
    </source>
</evidence>
<dbReference type="FunFam" id="2.40.30.20:FF:000003">
    <property type="entry name" value="Riboflavin synthase, alpha subunit"/>
    <property type="match status" value="1"/>
</dbReference>
<sequence length="221" mass="23440">MFTGIIEATGQIASLQPRGGDVRVQVRTGKLDLGDVKLGDSIAVNGVCLTVVELPGDGFWADVSQETMRRSAFTQLKVGSRVNLEKALTATTRLGGHLVSGHVDGVGQVLSREDEARSVRFRIEAPAELARYIAQKGSITVDGTSLTVNGVDGAVFDLNIVPHTLQETIMGDYQPGTRVNLEVDVIARYLERLLLGDKAAESGAGGGISMAFLAENGFLKS</sequence>
<dbReference type="InterPro" id="IPR023366">
    <property type="entry name" value="ATP_synth_asu-like_sf"/>
</dbReference>
<evidence type="ECO:0000256" key="1">
    <source>
        <dbReference type="ARBA" id="ARBA00000968"/>
    </source>
</evidence>
<proteinExistence type="predicted"/>
<evidence type="ECO:0000259" key="12">
    <source>
        <dbReference type="PROSITE" id="PS51177"/>
    </source>
</evidence>
<dbReference type="GO" id="GO:0004746">
    <property type="term" value="F:riboflavin synthase activity"/>
    <property type="evidence" value="ECO:0007669"/>
    <property type="project" value="UniProtKB-UniRule"/>
</dbReference>
<reference evidence="14 15" key="1">
    <citation type="submission" date="2016-10" db="EMBL/GenBank/DDBJ databases">
        <authorList>
            <person name="de Groot N.N."/>
        </authorList>
    </citation>
    <scope>NUCLEOTIDE SEQUENCE [LARGE SCALE GENOMIC DNA]</scope>
    <source>
        <strain evidence="14 15">JCM 18415</strain>
    </source>
</reference>
<reference evidence="16" key="2">
    <citation type="submission" date="2023-07" db="EMBL/GenBank/DDBJ databases">
        <authorList>
            <person name="de Witt J."/>
        </authorList>
    </citation>
    <scope>NUCLEOTIDE SEQUENCE [LARGE SCALE GENOMIC DNA]</scope>
    <source>
        <strain evidence="16">FZJ</strain>
    </source>
</reference>
<keyword evidence="16" id="KW-1185">Reference proteome</keyword>
<feature type="repeat" description="Lumazine-binding" evidence="11">
    <location>
        <begin position="1"/>
        <end position="97"/>
    </location>
</feature>
<feature type="repeat" description="Lumazine-binding" evidence="11">
    <location>
        <begin position="98"/>
        <end position="194"/>
    </location>
</feature>
<gene>
    <name evidence="13" type="ORF">RED13_000054</name>
    <name evidence="14" type="ORF">SAMN05216578_11329</name>
</gene>
<dbReference type="InterPro" id="IPR001783">
    <property type="entry name" value="Lumazine-bd"/>
</dbReference>
<dbReference type="Gene3D" id="2.40.30.20">
    <property type="match status" value="2"/>
</dbReference>
<dbReference type="Proteomes" id="UP001281217">
    <property type="component" value="Unassembled WGS sequence"/>
</dbReference>
<evidence type="ECO:0000256" key="4">
    <source>
        <dbReference type="ARBA" id="ARBA00011233"/>
    </source>
</evidence>
<reference evidence="13" key="3">
    <citation type="submission" date="2024-05" db="EMBL/GenBank/DDBJ databases">
        <authorList>
            <person name="de Witt J."/>
        </authorList>
    </citation>
    <scope>NUCLEOTIDE SEQUENCE</scope>
    <source>
        <strain evidence="13">FZJ</strain>
    </source>
</reference>